<dbReference type="HOGENOM" id="CLU_593148_0_0_1"/>
<dbReference type="KEGG" id="dha:DEHA2A04950g"/>
<name>Q6BZ33_DEBHA</name>
<accession>Q6BZ33</accession>
<protein>
    <submittedName>
        <fullName evidence="2">DEHA2A04950p</fullName>
    </submittedName>
</protein>
<feature type="region of interest" description="Disordered" evidence="1">
    <location>
        <begin position="286"/>
        <end position="313"/>
    </location>
</feature>
<organism evidence="2 3">
    <name type="scientific">Debaryomyces hansenii (strain ATCC 36239 / CBS 767 / BCRC 21394 / JCM 1990 / NBRC 0083 / IGC 2968)</name>
    <name type="common">Yeast</name>
    <name type="synonym">Torulaspora hansenii</name>
    <dbReference type="NCBI Taxonomy" id="284592"/>
    <lineage>
        <taxon>Eukaryota</taxon>
        <taxon>Fungi</taxon>
        <taxon>Dikarya</taxon>
        <taxon>Ascomycota</taxon>
        <taxon>Saccharomycotina</taxon>
        <taxon>Pichiomycetes</taxon>
        <taxon>Debaryomycetaceae</taxon>
        <taxon>Debaryomyces</taxon>
    </lineage>
</organism>
<gene>
    <name evidence="2" type="ordered locus">DEHA2A04950g</name>
</gene>
<proteinExistence type="predicted"/>
<dbReference type="AlphaFoldDB" id="Q6BZ33"/>
<dbReference type="GeneID" id="2899799"/>
<dbReference type="EMBL" id="CR382133">
    <property type="protein sequence ID" value="CAG84491.2"/>
    <property type="molecule type" value="Genomic_DNA"/>
</dbReference>
<dbReference type="eggNOG" id="ENOG502RQI3">
    <property type="taxonomic scope" value="Eukaryota"/>
</dbReference>
<dbReference type="VEuPathDB" id="FungiDB:DEHA2A04950g"/>
<dbReference type="Proteomes" id="UP000000599">
    <property type="component" value="Chromosome A"/>
</dbReference>
<dbReference type="RefSeq" id="XP_456536.2">
    <property type="nucleotide sequence ID" value="XM_456536.1"/>
</dbReference>
<reference evidence="2 3" key="1">
    <citation type="journal article" date="2004" name="Nature">
        <title>Genome evolution in yeasts.</title>
        <authorList>
            <consortium name="Genolevures"/>
            <person name="Dujon B."/>
            <person name="Sherman D."/>
            <person name="Fischer G."/>
            <person name="Durrens P."/>
            <person name="Casaregola S."/>
            <person name="Lafontaine I."/>
            <person name="de Montigny J."/>
            <person name="Marck C."/>
            <person name="Neuveglise C."/>
            <person name="Talla E."/>
            <person name="Goffard N."/>
            <person name="Frangeul L."/>
            <person name="Aigle M."/>
            <person name="Anthouard V."/>
            <person name="Babour A."/>
            <person name="Barbe V."/>
            <person name="Barnay S."/>
            <person name="Blanchin S."/>
            <person name="Beckerich J.M."/>
            <person name="Beyne E."/>
            <person name="Bleykasten C."/>
            <person name="Boisrame A."/>
            <person name="Boyer J."/>
            <person name="Cattolico L."/>
            <person name="Confanioleri F."/>
            <person name="de Daruvar A."/>
            <person name="Despons L."/>
            <person name="Fabre E."/>
            <person name="Fairhead C."/>
            <person name="Ferry-Dumazet H."/>
            <person name="Groppi A."/>
            <person name="Hantraye F."/>
            <person name="Hennequin C."/>
            <person name="Jauniaux N."/>
            <person name="Joyet P."/>
            <person name="Kachouri R."/>
            <person name="Kerrest A."/>
            <person name="Koszul R."/>
            <person name="Lemaire M."/>
            <person name="Lesur I."/>
            <person name="Ma L."/>
            <person name="Muller H."/>
            <person name="Nicaud J.M."/>
            <person name="Nikolski M."/>
            <person name="Oztas S."/>
            <person name="Ozier-Kalogeropoulos O."/>
            <person name="Pellenz S."/>
            <person name="Potier S."/>
            <person name="Richard G.F."/>
            <person name="Straub M.L."/>
            <person name="Suleau A."/>
            <person name="Swennene D."/>
            <person name="Tekaia F."/>
            <person name="Wesolowski-Louvel M."/>
            <person name="Westhof E."/>
            <person name="Wirth B."/>
            <person name="Zeniou-Meyer M."/>
            <person name="Zivanovic I."/>
            <person name="Bolotin-Fukuhara M."/>
            <person name="Thierry A."/>
            <person name="Bouchier C."/>
            <person name="Caudron B."/>
            <person name="Scarpelli C."/>
            <person name="Gaillardin C."/>
            <person name="Weissenbach J."/>
            <person name="Wincker P."/>
            <person name="Souciet J.L."/>
        </authorList>
    </citation>
    <scope>NUCLEOTIDE SEQUENCE [LARGE SCALE GENOMIC DNA]</scope>
    <source>
        <strain evidence="3">ATCC 36239 / CBS 767 / BCRC 21394 / JCM 1990 / NBRC 0083 / IGC 2968</strain>
    </source>
</reference>
<evidence type="ECO:0000313" key="2">
    <source>
        <dbReference type="EMBL" id="CAG84491.2"/>
    </source>
</evidence>
<dbReference type="InParanoid" id="Q6BZ33"/>
<dbReference type="OrthoDB" id="4027163at2759"/>
<keyword evidence="3" id="KW-1185">Reference proteome</keyword>
<evidence type="ECO:0000256" key="1">
    <source>
        <dbReference type="SAM" id="MobiDB-lite"/>
    </source>
</evidence>
<sequence length="461" mass="52300">MRTRRSFATLRKATSNVSLVGDSASVGTNYSAAKLWRFHRHFASRSNGTEISPVRRTYRKRDRFKAVFTGWGTRYSVYQNDVASSIFDVEPDQIDVHEDTEHGNSDDSLFSVMQQARSNTFFNRIKSGRNSYSQNEIGSESLRPDSVLKMAGSKRLSSRYIKERILHRLARKPPTANGSSETMFEIPPELTKTIASCVLDNRSFVSTEDSLSGNLDLKVNLSSLDYKTQSTPRKETPPDGSLEFTPRYHHEFHIEPPPKNLPKHLHAKWERSQMFKNTARTYDHEKWKSKQSLVNQENNTDDEKPNTDLSITTKSTTKDCDNVSSNLFENVTKLFTPNNSSKVSSCTPSSSKSVFDTTKLFLPATPKIGNLSTVFSLKNRKLSHNSLSSRFTSVASSFQSTSTISSSATACKVSTITNKNFNYPENYSLYSQDTFCYKKTNKYVNNIEDRPQDETFSEFSF</sequence>
<evidence type="ECO:0000313" key="3">
    <source>
        <dbReference type="Proteomes" id="UP000000599"/>
    </source>
</evidence>